<dbReference type="GO" id="GO:0016491">
    <property type="term" value="F:oxidoreductase activity"/>
    <property type="evidence" value="ECO:0007669"/>
    <property type="project" value="UniProtKB-KW"/>
</dbReference>
<sequence length="390" mass="43141">MARWTFTRFAASQWTSAASATKTDLTDKVVVVIGASSGIGLEAAKHFAGMNPKKLVLACRNEERANRALTDLKESTGFDRAEIQMVDLARFASVIDFAKKFNEKEDRLDILVQNAGVLPEKEYTATEDGWETTLQVNHVALSLLGIFLLPKMISTAERFGTHPRMVFVGSEVHLLSKFEKHLVEGDRPLKTFGSKDHCTPEVLQKRYSDTKLLNLLFVRALSERLPSPSISPSSPPSSSPSVVVTCINPGFCYSDLRNKPNNMQVSSNALDGFVNWAREKMFAKTAEEGSRQILFAALAGSGDDEGESKVEKEGNSQGKGKEGECMSIDKLRGAYISNCKVAEPSDYVIGEEGREAQEKLWVDLIKELTLVEPQIQEITTRYLTEPVNLE</sequence>
<evidence type="ECO:0000256" key="2">
    <source>
        <dbReference type="SAM" id="MobiDB-lite"/>
    </source>
</evidence>
<dbReference type="Pfam" id="PF00106">
    <property type="entry name" value="adh_short"/>
    <property type="match status" value="1"/>
</dbReference>
<organism evidence="3 4">
    <name type="scientific">Candolleomyces eurysporus</name>
    <dbReference type="NCBI Taxonomy" id="2828524"/>
    <lineage>
        <taxon>Eukaryota</taxon>
        <taxon>Fungi</taxon>
        <taxon>Dikarya</taxon>
        <taxon>Basidiomycota</taxon>
        <taxon>Agaricomycotina</taxon>
        <taxon>Agaricomycetes</taxon>
        <taxon>Agaricomycetidae</taxon>
        <taxon>Agaricales</taxon>
        <taxon>Agaricineae</taxon>
        <taxon>Psathyrellaceae</taxon>
        <taxon>Candolleomyces</taxon>
    </lineage>
</organism>
<name>A0A9W8MEX6_9AGAR</name>
<feature type="region of interest" description="Disordered" evidence="2">
    <location>
        <begin position="302"/>
        <end position="323"/>
    </location>
</feature>
<accession>A0A9W8MEX6</accession>
<comment type="caution">
    <text evidence="3">The sequence shown here is derived from an EMBL/GenBank/DDBJ whole genome shotgun (WGS) entry which is preliminary data.</text>
</comment>
<dbReference type="PANTHER" id="PTHR43157">
    <property type="entry name" value="PHOSPHATIDYLINOSITOL-GLYCAN BIOSYNTHESIS CLASS F PROTEIN-RELATED"/>
    <property type="match status" value="1"/>
</dbReference>
<dbReference type="OrthoDB" id="542013at2759"/>
<evidence type="ECO:0008006" key="5">
    <source>
        <dbReference type="Google" id="ProtNLM"/>
    </source>
</evidence>
<gene>
    <name evidence="3" type="ORF">H1R20_g7622</name>
</gene>
<keyword evidence="4" id="KW-1185">Reference proteome</keyword>
<feature type="compositionally biased region" description="Basic and acidic residues" evidence="2">
    <location>
        <begin position="307"/>
        <end position="323"/>
    </location>
</feature>
<dbReference type="Proteomes" id="UP001140091">
    <property type="component" value="Unassembled WGS sequence"/>
</dbReference>
<dbReference type="Gene3D" id="3.40.50.720">
    <property type="entry name" value="NAD(P)-binding Rossmann-like Domain"/>
    <property type="match status" value="1"/>
</dbReference>
<keyword evidence="1" id="KW-0560">Oxidoreductase</keyword>
<dbReference type="PANTHER" id="PTHR43157:SF31">
    <property type="entry name" value="PHOSPHATIDYLINOSITOL-GLYCAN BIOSYNTHESIS CLASS F PROTEIN"/>
    <property type="match status" value="1"/>
</dbReference>
<evidence type="ECO:0000313" key="4">
    <source>
        <dbReference type="Proteomes" id="UP001140091"/>
    </source>
</evidence>
<feature type="non-terminal residue" evidence="3">
    <location>
        <position position="390"/>
    </location>
</feature>
<reference evidence="3" key="1">
    <citation type="submission" date="2022-06" db="EMBL/GenBank/DDBJ databases">
        <title>Genome Sequence of Candolleomyces eurysporus.</title>
        <authorList>
            <person name="Buettner E."/>
        </authorList>
    </citation>
    <scope>NUCLEOTIDE SEQUENCE</scope>
    <source>
        <strain evidence="3">VTCC 930004</strain>
    </source>
</reference>
<evidence type="ECO:0000256" key="1">
    <source>
        <dbReference type="ARBA" id="ARBA00023002"/>
    </source>
</evidence>
<dbReference type="SUPFAM" id="SSF51735">
    <property type="entry name" value="NAD(P)-binding Rossmann-fold domains"/>
    <property type="match status" value="1"/>
</dbReference>
<dbReference type="InterPro" id="IPR036291">
    <property type="entry name" value="NAD(P)-bd_dom_sf"/>
</dbReference>
<dbReference type="InterPro" id="IPR002347">
    <property type="entry name" value="SDR_fam"/>
</dbReference>
<evidence type="ECO:0000313" key="3">
    <source>
        <dbReference type="EMBL" id="KAJ2929465.1"/>
    </source>
</evidence>
<proteinExistence type="predicted"/>
<dbReference type="PRINTS" id="PR00081">
    <property type="entry name" value="GDHRDH"/>
</dbReference>
<dbReference type="EMBL" id="JANBPK010000872">
    <property type="protein sequence ID" value="KAJ2929465.1"/>
    <property type="molecule type" value="Genomic_DNA"/>
</dbReference>
<dbReference type="AlphaFoldDB" id="A0A9W8MEX6"/>
<protein>
    <recommendedName>
        <fullName evidence="5">NAD(P)-binding protein</fullName>
    </recommendedName>
</protein>